<evidence type="ECO:0000256" key="5">
    <source>
        <dbReference type="ARBA" id="ARBA00022692"/>
    </source>
</evidence>
<keyword evidence="5" id="KW-0812">Transmembrane</keyword>
<evidence type="ECO:0000256" key="16">
    <source>
        <dbReference type="ARBA" id="ARBA00041719"/>
    </source>
</evidence>
<evidence type="ECO:0000313" key="23">
    <source>
        <dbReference type="Proteomes" id="UP000186698"/>
    </source>
</evidence>
<proteinExistence type="inferred from homology"/>
<keyword evidence="3" id="KW-0328">Glycosyltransferase</keyword>
<dbReference type="AlphaFoldDB" id="A0A1L8H080"/>
<dbReference type="PANTHER" id="PTHR19297">
    <property type="entry name" value="GLYCOSYLTRANSFERASE 14 FAMILY MEMBER"/>
    <property type="match status" value="1"/>
</dbReference>
<evidence type="ECO:0000256" key="15">
    <source>
        <dbReference type="ARBA" id="ARBA00039292"/>
    </source>
</evidence>
<dbReference type="InterPro" id="IPR003406">
    <property type="entry name" value="Glyco_trans_14"/>
</dbReference>
<dbReference type="Proteomes" id="UP000186698">
    <property type="component" value="Chromosome 3L"/>
</dbReference>
<evidence type="ECO:0000256" key="7">
    <source>
        <dbReference type="ARBA" id="ARBA00022989"/>
    </source>
</evidence>
<comment type="function">
    <text evidence="22">Glycosyltransferase that can synthesize all known mucin beta 6 N-acetylglucosaminides. Mediates core 2 and core 4 O-glycan branching, 2 important steps in mucin-type biosynthesis. Also has I-branching enzyme activity by converting linear into branched poly-N-acetyllactosaminoglycans, leading to introduce the blood group I antigen during embryonic development.</text>
</comment>
<dbReference type="GO" id="GO:0008375">
    <property type="term" value="F:acetylglucosaminyltransferase activity"/>
    <property type="evidence" value="ECO:0000318"/>
    <property type="project" value="GO_Central"/>
</dbReference>
<dbReference type="PaxDb" id="8355-A0A1L8H080"/>
<evidence type="ECO:0000256" key="9">
    <source>
        <dbReference type="ARBA" id="ARBA00023157"/>
    </source>
</evidence>
<comment type="catalytic activity">
    <reaction evidence="19">
        <text>a 3-O-[beta-D-galactosyl-(1-&gt;3)-N-acetyl-alpha-D-galactosaminyl]-L-threonyl-[protein] + UDP-N-acetyl-alpha-D-glucosamine = a 3-O-{beta-D-galactosyl-(1-&gt;3)-[N-acetyl-beta-D-glucosaminyl-(1-&gt;6)]-N-acetyl-alpha-D-galactosaminyl}-L-threonyl-[protein] + UDP + H(+)</text>
        <dbReference type="Rhea" id="RHEA:56216"/>
        <dbReference type="Rhea" id="RHEA-COMP:13923"/>
        <dbReference type="Rhea" id="RHEA-COMP:14420"/>
        <dbReference type="ChEBI" id="CHEBI:15378"/>
        <dbReference type="ChEBI" id="CHEBI:57705"/>
        <dbReference type="ChEBI" id="CHEBI:58223"/>
        <dbReference type="ChEBI" id="CHEBI:137950"/>
        <dbReference type="ChEBI" id="CHEBI:139607"/>
        <dbReference type="EC" id="2.4.1.102"/>
    </reaction>
</comment>
<evidence type="ECO:0000256" key="2">
    <source>
        <dbReference type="ARBA" id="ARBA00004922"/>
    </source>
</evidence>
<evidence type="ECO:0000256" key="6">
    <source>
        <dbReference type="ARBA" id="ARBA00022968"/>
    </source>
</evidence>
<dbReference type="GO" id="GO:0000139">
    <property type="term" value="C:Golgi membrane"/>
    <property type="evidence" value="ECO:0007669"/>
    <property type="project" value="UniProtKB-SubCell"/>
</dbReference>
<evidence type="ECO:0000256" key="12">
    <source>
        <dbReference type="ARBA" id="ARBA00038907"/>
    </source>
</evidence>
<keyword evidence="9" id="KW-1015">Disulfide bond</keyword>
<keyword evidence="10" id="KW-0325">Glycoprotein</keyword>
<evidence type="ECO:0000256" key="3">
    <source>
        <dbReference type="ARBA" id="ARBA00022676"/>
    </source>
</evidence>
<comment type="similarity">
    <text evidence="11">Belongs to the glycosyltransferase 14 family.</text>
</comment>
<keyword evidence="23" id="KW-1185">Reference proteome</keyword>
<keyword evidence="4" id="KW-0808">Transferase</keyword>
<dbReference type="OMA" id="NMTRDCE"/>
<name>A0A1L8H080_XENLA</name>
<comment type="pathway">
    <text evidence="2">Protein modification; protein glycosylation.</text>
</comment>
<comment type="catalytic activity">
    <reaction evidence="21">
        <text>a 3-O-[beta-D-galactosyl-(1-&gt;3)-N-acetyl-alpha-D-galactosaminyl]-L-seryl-[protein] + UDP-N-acetyl-alpha-D-glucosamine = 3-O-{beta-D-galactosyl-(1-&gt;3)-[N-acetyl-beta-D-glucosaminyl-(1-&gt;6)]-N-acetyl-alpha-D-galactosaminyl}-L-seryl-[protein] + UDP + H(+)</text>
        <dbReference type="Rhea" id="RHEA:56212"/>
        <dbReference type="Rhea" id="RHEA-COMP:13922"/>
        <dbReference type="Rhea" id="RHEA-COMP:14419"/>
        <dbReference type="ChEBI" id="CHEBI:15378"/>
        <dbReference type="ChEBI" id="CHEBI:57705"/>
        <dbReference type="ChEBI" id="CHEBI:58223"/>
        <dbReference type="ChEBI" id="CHEBI:137949"/>
        <dbReference type="ChEBI" id="CHEBI:139605"/>
        <dbReference type="EC" id="2.4.1.102"/>
    </reaction>
</comment>
<comment type="catalytic activity">
    <reaction evidence="17">
        <text>a beta-D-Gal-(1-&gt;4)-beta-D-GlcNAc-(1-&gt;3)-beta-D-Gal-(1-&gt;4)-beta-D-GlcNAc derivative + UDP-N-acetyl-alpha-D-glucosamine = a beta-D-Gal-(1-&gt;4)-beta-D-GlcNAc-(1-&gt;3)-[beta-D-GlcNAc-(1-&gt;6)]-beta-D-Gal-(1-&gt;4)-N-acetyl-beta-D-GlcNAc derivative + UDP + H(+)</text>
        <dbReference type="Rhea" id="RHEA:54820"/>
        <dbReference type="ChEBI" id="CHEBI:15378"/>
        <dbReference type="ChEBI" id="CHEBI:57705"/>
        <dbReference type="ChEBI" id="CHEBI:58223"/>
        <dbReference type="ChEBI" id="CHEBI:138371"/>
        <dbReference type="ChEBI" id="CHEBI:138372"/>
        <dbReference type="EC" id="2.4.1.150"/>
    </reaction>
</comment>
<comment type="catalytic activity">
    <reaction evidence="18">
        <text>3-O-[N-acetyl-beta-D-glucosaminyl-(1-&gt;3)-N-acetyl-alpha-D-galactosaminyl]-L-seryl-[protein] + UDP-N-acetyl-alpha-D-glucosamine = 3-O-[N-acetyl-beta-D-glucosaminyl-(1-&gt;3)-[N-acetyl-beta-D-glucosaminyl-(1-&gt;6)]-N-acetyl-alpha-D-galactosaminyl]-L-seryl-[protein] + UDP + H(+)</text>
        <dbReference type="Rhea" id="RHEA:56188"/>
        <dbReference type="Rhea" id="RHEA-COMP:11691"/>
        <dbReference type="Rhea" id="RHEA-COMP:14412"/>
        <dbReference type="ChEBI" id="CHEBI:15378"/>
        <dbReference type="ChEBI" id="CHEBI:57705"/>
        <dbReference type="ChEBI" id="CHEBI:58223"/>
        <dbReference type="ChEBI" id="CHEBI:87079"/>
        <dbReference type="ChEBI" id="CHEBI:139581"/>
        <dbReference type="EC" id="2.4.1.148"/>
    </reaction>
</comment>
<evidence type="ECO:0000256" key="19">
    <source>
        <dbReference type="ARBA" id="ARBA00049870"/>
    </source>
</evidence>
<dbReference type="GO" id="GO:0008109">
    <property type="term" value="F:N-acetyllactosaminide beta-1,6-N-acetylglucosaminyltransferase activity"/>
    <property type="evidence" value="ECO:0007669"/>
    <property type="project" value="UniProtKB-EC"/>
</dbReference>
<dbReference type="OrthoDB" id="2019572at2759"/>
<gene>
    <name evidence="25" type="primary">XB990816.L</name>
    <name evidence="24" type="synonym">LOC108710607</name>
</gene>
<evidence type="ECO:0000256" key="22">
    <source>
        <dbReference type="ARBA" id="ARBA00055416"/>
    </source>
</evidence>
<evidence type="ECO:0000256" key="1">
    <source>
        <dbReference type="ARBA" id="ARBA00004323"/>
    </source>
</evidence>
<dbReference type="STRING" id="8355.A0A1L8H080"/>
<accession>A0A1L8H080</accession>
<evidence type="ECO:0000256" key="17">
    <source>
        <dbReference type="ARBA" id="ARBA00047621"/>
    </source>
</evidence>
<evidence type="ECO:0000256" key="14">
    <source>
        <dbReference type="ARBA" id="ARBA00038948"/>
    </source>
</evidence>
<evidence type="ECO:0000256" key="20">
    <source>
        <dbReference type="ARBA" id="ARBA00049876"/>
    </source>
</evidence>
<keyword evidence="6" id="KW-0735">Signal-anchor</keyword>
<evidence type="ECO:0000256" key="18">
    <source>
        <dbReference type="ARBA" id="ARBA00048927"/>
    </source>
</evidence>
<comment type="subcellular location">
    <subcellularLocation>
        <location evidence="1">Golgi apparatus membrane</location>
        <topology evidence="1">Single-pass type II membrane protein</topology>
    </subcellularLocation>
</comment>
<dbReference type="EC" id="2.4.1.150" evidence="12"/>
<dbReference type="GO" id="GO:0003829">
    <property type="term" value="F:beta-1,3-galactosyl-O-glycosyl-glycoprotein beta-1,6-N-acetylglucosaminyltransferase activity"/>
    <property type="evidence" value="ECO:0007669"/>
    <property type="project" value="UniProtKB-EC"/>
</dbReference>
<evidence type="ECO:0000256" key="13">
    <source>
        <dbReference type="ARBA" id="ARBA00038912"/>
    </source>
</evidence>
<evidence type="ECO:0000256" key="8">
    <source>
        <dbReference type="ARBA" id="ARBA00023136"/>
    </source>
</evidence>
<evidence type="ECO:0000256" key="21">
    <source>
        <dbReference type="ARBA" id="ARBA00049911"/>
    </source>
</evidence>
<keyword evidence="7" id="KW-1133">Transmembrane helix</keyword>
<protein>
    <recommendedName>
        <fullName evidence="15">Beta-1,3-galactosyl-O-glycosyl-glycoprotein beta-1,6-N-acetylglucosaminyltransferase 3</fullName>
        <ecNumber evidence="14">2.4.1.102</ecNumber>
        <ecNumber evidence="13">2.4.1.148</ecNumber>
        <ecNumber evidence="12">2.4.1.150</ecNumber>
    </recommendedName>
    <alternativeName>
        <fullName evidence="16">C2GnT-mucin type</fullName>
    </alternativeName>
</protein>
<evidence type="ECO:0000313" key="24">
    <source>
        <dbReference type="RefSeq" id="XP_018107212.1"/>
    </source>
</evidence>
<dbReference type="Bgee" id="108710607">
    <property type="expression patterns" value="Expressed in kidney"/>
</dbReference>
<dbReference type="EC" id="2.4.1.148" evidence="13"/>
<evidence type="ECO:0000256" key="11">
    <source>
        <dbReference type="ARBA" id="ARBA00038150"/>
    </source>
</evidence>
<reference evidence="24" key="1">
    <citation type="submission" date="2025-08" db="UniProtKB">
        <authorList>
            <consortium name="RefSeq"/>
        </authorList>
    </citation>
    <scope>IDENTIFICATION</scope>
    <source>
        <strain evidence="24">J_2021</strain>
        <tissue evidence="24">Erythrocytes</tissue>
    </source>
</reference>
<dbReference type="PANTHER" id="PTHR19297:SF81">
    <property type="entry name" value="BETA-1,3-GALACTOSYL-O-GLYCOSYL-GLYCOPROTEIN BETA-1,6-N-ACETYLGLUCOSAMINYLTRANSFERASE 3"/>
    <property type="match status" value="1"/>
</dbReference>
<dbReference type="EC" id="2.4.1.102" evidence="14"/>
<sequence length="442" mass="50771">MAFLDCKRTRCYLLQNCTLLALIGLFGVMITKYISNQCDMADIQDESGSSRSLSCKDHLYKQISLRANNAGKANCTRITKGDLKAIDEGLKLNKEITDPQFHFNESSYINMTKDCSNFKKSRKYMKFPTSREEKNFPIAYSMVIHEKIEMFERLLRTIYAPQNIYCVHVDEKSPAAFKKAVIAITSCFDNVFIASKLVSVVYAAWPRVQADLNCMEDLLQSNVLWKYLLNTCGTDFPLKTNAEIVRTLKSLNGKNSMESEKPSSSKQSRWEFHHEVRDYISKTETKKSPPPIDSPMFTGNAYIVVCRNFVEHIFENEKALTLIEWVKDTYSPDEHLWATLNRMPGVPGSSPYSDKYEKSDMNAFARMVKWQYMEGDIEKGAPYPPCTGTHRRAICVYGTGDLYWLLEQHHVLANKFDPNVDDIALQCLEEYLRYKTVYGKGL</sequence>
<evidence type="ECO:0000313" key="25">
    <source>
        <dbReference type="Xenbase" id="XB-GENE-17336707"/>
    </source>
</evidence>
<dbReference type="AGR" id="Xenbase:XB-GENE-17336707"/>
<comment type="catalytic activity">
    <reaction evidence="20">
        <text>a 3-O-[N-acetyl-beta-D-glucosaminyl-(1-&gt;3)-N-acetyl-alpha-D-galactosaminyl]-L-threonyl-[protein] + UDP-N-acetyl-alpha-D-glucosamine = 3-O-[N-acetyl-beta-D-glucosaminyl-(1-&gt;3)-[N-acetyl-beta-D-glucosaminyl-(1-&gt;6)]-N-acetyl-alpha-D-galactosaminyl]-L-threonyl-[protein] + UDP + H(+)</text>
        <dbReference type="Rhea" id="RHEA:56192"/>
        <dbReference type="Rhea" id="RHEA-COMP:11692"/>
        <dbReference type="Rhea" id="RHEA-COMP:14413"/>
        <dbReference type="ChEBI" id="CHEBI:15378"/>
        <dbReference type="ChEBI" id="CHEBI:57705"/>
        <dbReference type="ChEBI" id="CHEBI:58223"/>
        <dbReference type="ChEBI" id="CHEBI:87080"/>
        <dbReference type="ChEBI" id="CHEBI:139580"/>
        <dbReference type="EC" id="2.4.1.148"/>
    </reaction>
</comment>
<dbReference type="GO" id="GO:0047225">
    <property type="term" value="F:acetylgalactosaminyl-O-glycosyl-glycoprotein beta-1,6-N-acetylglucosaminyltransferase activity"/>
    <property type="evidence" value="ECO:0007669"/>
    <property type="project" value="UniProtKB-EC"/>
</dbReference>
<organism evidence="23 24">
    <name type="scientific">Xenopus laevis</name>
    <name type="common">African clawed frog</name>
    <dbReference type="NCBI Taxonomy" id="8355"/>
    <lineage>
        <taxon>Eukaryota</taxon>
        <taxon>Metazoa</taxon>
        <taxon>Chordata</taxon>
        <taxon>Craniata</taxon>
        <taxon>Vertebrata</taxon>
        <taxon>Euteleostomi</taxon>
        <taxon>Amphibia</taxon>
        <taxon>Batrachia</taxon>
        <taxon>Anura</taxon>
        <taxon>Pipoidea</taxon>
        <taxon>Pipidae</taxon>
        <taxon>Xenopodinae</taxon>
        <taxon>Xenopus</taxon>
        <taxon>Xenopus</taxon>
    </lineage>
</organism>
<evidence type="ECO:0000256" key="4">
    <source>
        <dbReference type="ARBA" id="ARBA00022679"/>
    </source>
</evidence>
<dbReference type="KEGG" id="xla:108710607"/>
<dbReference type="RefSeq" id="XP_018107212.1">
    <property type="nucleotide sequence ID" value="XM_018251723.2"/>
</dbReference>
<evidence type="ECO:0000256" key="10">
    <source>
        <dbReference type="ARBA" id="ARBA00023180"/>
    </source>
</evidence>
<dbReference type="GeneID" id="108710607"/>
<dbReference type="Pfam" id="PF02485">
    <property type="entry name" value="Branch"/>
    <property type="match status" value="1"/>
</dbReference>
<dbReference type="Xenbase" id="XB-GENE-17336707">
    <property type="gene designation" value="XB990816.L"/>
</dbReference>
<keyword evidence="8" id="KW-0472">Membrane</keyword>